<proteinExistence type="predicted"/>
<dbReference type="PROSITE" id="PS50109">
    <property type="entry name" value="HIS_KIN"/>
    <property type="match status" value="1"/>
</dbReference>
<evidence type="ECO:0000256" key="5">
    <source>
        <dbReference type="ARBA" id="ARBA00022679"/>
    </source>
</evidence>
<dbReference type="PANTHER" id="PTHR45453">
    <property type="entry name" value="PHOSPHATE REGULON SENSOR PROTEIN PHOR"/>
    <property type="match status" value="1"/>
</dbReference>
<dbReference type="Pfam" id="PF02518">
    <property type="entry name" value="HATPase_c"/>
    <property type="match status" value="1"/>
</dbReference>
<feature type="transmembrane region" description="Helical" evidence="9">
    <location>
        <begin position="88"/>
        <end position="108"/>
    </location>
</feature>
<dbReference type="Gene3D" id="3.30.565.10">
    <property type="entry name" value="Histidine kinase-like ATPase, C-terminal domain"/>
    <property type="match status" value="1"/>
</dbReference>
<dbReference type="FunFam" id="1.10.287.130:FF:000001">
    <property type="entry name" value="Two-component sensor histidine kinase"/>
    <property type="match status" value="1"/>
</dbReference>
<dbReference type="AlphaFoldDB" id="A0A917Z902"/>
<reference evidence="11" key="1">
    <citation type="journal article" date="2014" name="Int. J. Syst. Evol. Microbiol.">
        <title>Complete genome sequence of Corynebacterium casei LMG S-19264T (=DSM 44701T), isolated from a smear-ripened cheese.</title>
        <authorList>
            <consortium name="US DOE Joint Genome Institute (JGI-PGF)"/>
            <person name="Walter F."/>
            <person name="Albersmeier A."/>
            <person name="Kalinowski J."/>
            <person name="Ruckert C."/>
        </authorList>
    </citation>
    <scope>NUCLEOTIDE SEQUENCE</scope>
    <source>
        <strain evidence="11">CGMCC 4.7368</strain>
    </source>
</reference>
<name>A0A917Z902_9ACTN</name>
<keyword evidence="5" id="KW-0808">Transferase</keyword>
<evidence type="ECO:0000256" key="3">
    <source>
        <dbReference type="ARBA" id="ARBA00012438"/>
    </source>
</evidence>
<dbReference type="SMART" id="SM00388">
    <property type="entry name" value="HisKA"/>
    <property type="match status" value="1"/>
</dbReference>
<dbReference type="CDD" id="cd00082">
    <property type="entry name" value="HisKA"/>
    <property type="match status" value="1"/>
</dbReference>
<keyword evidence="7" id="KW-0902">Two-component regulatory system</keyword>
<reference evidence="11" key="2">
    <citation type="submission" date="2020-09" db="EMBL/GenBank/DDBJ databases">
        <authorList>
            <person name="Sun Q."/>
            <person name="Zhou Y."/>
        </authorList>
    </citation>
    <scope>NUCLEOTIDE SEQUENCE</scope>
    <source>
        <strain evidence="11">CGMCC 4.7368</strain>
    </source>
</reference>
<dbReference type="Pfam" id="PF00512">
    <property type="entry name" value="HisKA"/>
    <property type="match status" value="1"/>
</dbReference>
<organism evidence="11 12">
    <name type="scientific">Nonomuraea cavernae</name>
    <dbReference type="NCBI Taxonomy" id="2045107"/>
    <lineage>
        <taxon>Bacteria</taxon>
        <taxon>Bacillati</taxon>
        <taxon>Actinomycetota</taxon>
        <taxon>Actinomycetes</taxon>
        <taxon>Streptosporangiales</taxon>
        <taxon>Streptosporangiaceae</taxon>
        <taxon>Nonomuraea</taxon>
    </lineage>
</organism>
<sequence>MNGLIVDPGVHGLTVGAAAVHDLSLIVAVTAGLGLVVALVGVSVMWWLRTRSIAMMLGVVMVVSIVATLAGVVAITLKMIIDGSVRDIVLSVVAVGGLVGLGVAFVLARRVVGESRRLVAAVRHLPFAAPRGLPAELQTIANTLQEAYARERALEGARRELVAWVSHDLRTPLAGMRAMAEALEDGVVADPETVGRYHTQIKLEVERLSAMVDDLFELSRIHAGTLRLSRTRIGLADLVADTLAGAEPLARAKGVRLTVAAAEPAPVEADAGALGRALGNLVVNAIRHTPSEHAVVLRAAVDSGMACLSVSDCCGGIPADDLPRVFDVAFRGEAARTPTKDGGAGLGLAIAQGIVEAHDGMIGVVNEGPGCRFEIRLPLVG</sequence>
<evidence type="ECO:0000256" key="2">
    <source>
        <dbReference type="ARBA" id="ARBA00004236"/>
    </source>
</evidence>
<dbReference type="GO" id="GO:0016036">
    <property type="term" value="P:cellular response to phosphate starvation"/>
    <property type="evidence" value="ECO:0007669"/>
    <property type="project" value="TreeGrafter"/>
</dbReference>
<dbReference type="InterPro" id="IPR003594">
    <property type="entry name" value="HATPase_dom"/>
</dbReference>
<evidence type="ECO:0000256" key="6">
    <source>
        <dbReference type="ARBA" id="ARBA00022777"/>
    </source>
</evidence>
<evidence type="ECO:0000256" key="8">
    <source>
        <dbReference type="ARBA" id="ARBA00039401"/>
    </source>
</evidence>
<dbReference type="Gene3D" id="1.10.287.130">
    <property type="match status" value="1"/>
</dbReference>
<dbReference type="SMART" id="SM00387">
    <property type="entry name" value="HATPase_c"/>
    <property type="match status" value="1"/>
</dbReference>
<keyword evidence="12" id="KW-1185">Reference proteome</keyword>
<dbReference type="SUPFAM" id="SSF55874">
    <property type="entry name" value="ATPase domain of HSP90 chaperone/DNA topoisomerase II/histidine kinase"/>
    <property type="match status" value="1"/>
</dbReference>
<dbReference type="EC" id="2.7.13.3" evidence="3"/>
<dbReference type="Proteomes" id="UP000646523">
    <property type="component" value="Unassembled WGS sequence"/>
</dbReference>
<feature type="transmembrane region" description="Helical" evidence="9">
    <location>
        <begin position="55"/>
        <end position="76"/>
    </location>
</feature>
<comment type="caution">
    <text evidence="11">The sequence shown here is derived from an EMBL/GenBank/DDBJ whole genome shotgun (WGS) entry which is preliminary data.</text>
</comment>
<dbReference type="PRINTS" id="PR00344">
    <property type="entry name" value="BCTRLSENSOR"/>
</dbReference>
<keyword evidence="9" id="KW-0812">Transmembrane</keyword>
<evidence type="ECO:0000313" key="11">
    <source>
        <dbReference type="EMBL" id="GGO77747.1"/>
    </source>
</evidence>
<dbReference type="EMBL" id="BMNH01000023">
    <property type="protein sequence ID" value="GGO77747.1"/>
    <property type="molecule type" value="Genomic_DNA"/>
</dbReference>
<gene>
    <name evidence="11" type="ORF">GCM10012289_58130</name>
</gene>
<dbReference type="InterPro" id="IPR004358">
    <property type="entry name" value="Sig_transdc_His_kin-like_C"/>
</dbReference>
<keyword evidence="6 11" id="KW-0418">Kinase</keyword>
<evidence type="ECO:0000313" key="12">
    <source>
        <dbReference type="Proteomes" id="UP000646523"/>
    </source>
</evidence>
<evidence type="ECO:0000256" key="4">
    <source>
        <dbReference type="ARBA" id="ARBA00022553"/>
    </source>
</evidence>
<dbReference type="SUPFAM" id="SSF47384">
    <property type="entry name" value="Homodimeric domain of signal transducing histidine kinase"/>
    <property type="match status" value="1"/>
</dbReference>
<evidence type="ECO:0000256" key="7">
    <source>
        <dbReference type="ARBA" id="ARBA00023012"/>
    </source>
</evidence>
<dbReference type="GO" id="GO:0000155">
    <property type="term" value="F:phosphorelay sensor kinase activity"/>
    <property type="evidence" value="ECO:0007669"/>
    <property type="project" value="InterPro"/>
</dbReference>
<dbReference type="InterPro" id="IPR005467">
    <property type="entry name" value="His_kinase_dom"/>
</dbReference>
<dbReference type="PANTHER" id="PTHR45453:SF1">
    <property type="entry name" value="PHOSPHATE REGULON SENSOR PROTEIN PHOR"/>
    <property type="match status" value="1"/>
</dbReference>
<comment type="subcellular location">
    <subcellularLocation>
        <location evidence="2">Cell membrane</location>
    </subcellularLocation>
</comment>
<dbReference type="CDD" id="cd00075">
    <property type="entry name" value="HATPase"/>
    <property type="match status" value="1"/>
</dbReference>
<dbReference type="RefSeq" id="WP_189127377.1">
    <property type="nucleotide sequence ID" value="NZ_BMNH01000023.1"/>
</dbReference>
<accession>A0A917Z902</accession>
<keyword evidence="9" id="KW-1133">Transmembrane helix</keyword>
<evidence type="ECO:0000256" key="9">
    <source>
        <dbReference type="SAM" id="Phobius"/>
    </source>
</evidence>
<keyword evidence="4" id="KW-0597">Phosphoprotein</keyword>
<feature type="transmembrane region" description="Helical" evidence="9">
    <location>
        <begin position="23"/>
        <end position="48"/>
    </location>
</feature>
<feature type="domain" description="Histidine kinase" evidence="10">
    <location>
        <begin position="164"/>
        <end position="381"/>
    </location>
</feature>
<comment type="catalytic activity">
    <reaction evidence="1">
        <text>ATP + protein L-histidine = ADP + protein N-phospho-L-histidine.</text>
        <dbReference type="EC" id="2.7.13.3"/>
    </reaction>
</comment>
<protein>
    <recommendedName>
        <fullName evidence="8">Sensor-like histidine kinase SenX3</fullName>
        <ecNumber evidence="3">2.7.13.3</ecNumber>
    </recommendedName>
</protein>
<evidence type="ECO:0000256" key="1">
    <source>
        <dbReference type="ARBA" id="ARBA00000085"/>
    </source>
</evidence>
<dbReference type="InterPro" id="IPR036890">
    <property type="entry name" value="HATPase_C_sf"/>
</dbReference>
<dbReference type="GO" id="GO:0004721">
    <property type="term" value="F:phosphoprotein phosphatase activity"/>
    <property type="evidence" value="ECO:0007669"/>
    <property type="project" value="TreeGrafter"/>
</dbReference>
<dbReference type="InterPro" id="IPR003661">
    <property type="entry name" value="HisK_dim/P_dom"/>
</dbReference>
<dbReference type="GO" id="GO:0005886">
    <property type="term" value="C:plasma membrane"/>
    <property type="evidence" value="ECO:0007669"/>
    <property type="project" value="UniProtKB-SubCell"/>
</dbReference>
<evidence type="ECO:0000259" key="10">
    <source>
        <dbReference type="PROSITE" id="PS50109"/>
    </source>
</evidence>
<keyword evidence="9" id="KW-0472">Membrane</keyword>
<dbReference type="InterPro" id="IPR036097">
    <property type="entry name" value="HisK_dim/P_sf"/>
</dbReference>
<dbReference type="InterPro" id="IPR050351">
    <property type="entry name" value="BphY/WalK/GraS-like"/>
</dbReference>